<keyword evidence="3" id="KW-1185">Reference proteome</keyword>
<accession>A0ABQ5XM51</accession>
<feature type="region of interest" description="Disordered" evidence="1">
    <location>
        <begin position="243"/>
        <end position="268"/>
    </location>
</feature>
<evidence type="ECO:0000313" key="3">
    <source>
        <dbReference type="Proteomes" id="UP001156670"/>
    </source>
</evidence>
<comment type="caution">
    <text evidence="2">The sequence shown here is derived from an EMBL/GenBank/DDBJ whole genome shotgun (WGS) entry which is preliminary data.</text>
</comment>
<protein>
    <submittedName>
        <fullName evidence="2">Uncharacterized protein</fullName>
    </submittedName>
</protein>
<gene>
    <name evidence="2" type="ORF">GCM10007901_17220</name>
</gene>
<dbReference type="Proteomes" id="UP001156670">
    <property type="component" value="Unassembled WGS sequence"/>
</dbReference>
<name>A0ABQ5XM51_9GAMM</name>
<reference evidence="3" key="1">
    <citation type="journal article" date="2019" name="Int. J. Syst. Evol. Microbiol.">
        <title>The Global Catalogue of Microorganisms (GCM) 10K type strain sequencing project: providing services to taxonomists for standard genome sequencing and annotation.</title>
        <authorList>
            <consortium name="The Broad Institute Genomics Platform"/>
            <consortium name="The Broad Institute Genome Sequencing Center for Infectious Disease"/>
            <person name="Wu L."/>
            <person name="Ma J."/>
        </authorList>
    </citation>
    <scope>NUCLEOTIDE SEQUENCE [LARGE SCALE GENOMIC DNA]</scope>
    <source>
        <strain evidence="3">NBRC 111980</strain>
    </source>
</reference>
<evidence type="ECO:0000313" key="2">
    <source>
        <dbReference type="EMBL" id="GLQ92771.1"/>
    </source>
</evidence>
<feature type="compositionally biased region" description="Basic and acidic residues" evidence="1">
    <location>
        <begin position="1"/>
        <end position="11"/>
    </location>
</feature>
<feature type="compositionally biased region" description="Low complexity" evidence="1">
    <location>
        <begin position="255"/>
        <end position="268"/>
    </location>
</feature>
<proteinExistence type="predicted"/>
<dbReference type="EMBL" id="BSOB01000011">
    <property type="protein sequence ID" value="GLQ92771.1"/>
    <property type="molecule type" value="Genomic_DNA"/>
</dbReference>
<feature type="region of interest" description="Disordered" evidence="1">
    <location>
        <begin position="1"/>
        <end position="30"/>
    </location>
</feature>
<organism evidence="2 3">
    <name type="scientific">Dyella acidisoli</name>
    <dbReference type="NCBI Taxonomy" id="1867834"/>
    <lineage>
        <taxon>Bacteria</taxon>
        <taxon>Pseudomonadati</taxon>
        <taxon>Pseudomonadota</taxon>
        <taxon>Gammaproteobacteria</taxon>
        <taxon>Lysobacterales</taxon>
        <taxon>Rhodanobacteraceae</taxon>
        <taxon>Dyella</taxon>
    </lineage>
</organism>
<evidence type="ECO:0000256" key="1">
    <source>
        <dbReference type="SAM" id="MobiDB-lite"/>
    </source>
</evidence>
<sequence length="339" mass="35113">MIGKITDERVFEQAPNDPSTPSLGFGGTDKASDDVKARAVGRKRNTYGMALGDVLLQPGQTVEGAIRENLTAAFQQAGYQVKGEGDAGSSPIMVDVHIKQFWAWFTPGFWVVTLSDNIATDLVFNGIEAPVVVSTHVEDKHAAATEDDWMQIVDKGLDAYRAEVLHRMQGSDGAHIATIAANAPLASPSVKPASMPASDVNQATVLSHQSVAEAATVPGPVAPASSQTSPVRTVSAIEVAAQKPTPVTETKPEEATPSAPPITAATGPASVTVASQNESAATAAIAPMAQSVATQLGCGAIQANGATTFVASCGTYSVLIDCDGSQCRPMHTLNVKHDE</sequence>